<proteinExistence type="predicted"/>
<feature type="transmembrane region" description="Helical" evidence="4">
    <location>
        <begin position="20"/>
        <end position="41"/>
    </location>
</feature>
<feature type="domain" description="Flagellar M-ring C-terminal" evidence="6">
    <location>
        <begin position="251"/>
        <end position="399"/>
    </location>
</feature>
<dbReference type="Pfam" id="PF08345">
    <property type="entry name" value="YscJ_FliF_C"/>
    <property type="match status" value="1"/>
</dbReference>
<dbReference type="AlphaFoldDB" id="A0A518IPI5"/>
<accession>A0A518IPI5</accession>
<comment type="subcellular location">
    <subcellularLocation>
        <location evidence="1">Membrane</location>
    </subcellularLocation>
</comment>
<keyword evidence="4" id="KW-1133">Transmembrane helix</keyword>
<evidence type="ECO:0000256" key="2">
    <source>
        <dbReference type="ARBA" id="ARBA00023136"/>
    </source>
</evidence>
<keyword evidence="4" id="KW-0812">Transmembrane</keyword>
<feature type="region of interest" description="Disordered" evidence="3">
    <location>
        <begin position="376"/>
        <end position="403"/>
    </location>
</feature>
<feature type="region of interest" description="Disordered" evidence="3">
    <location>
        <begin position="270"/>
        <end position="343"/>
    </location>
</feature>
<dbReference type="GO" id="GO:0016020">
    <property type="term" value="C:membrane"/>
    <property type="evidence" value="ECO:0007669"/>
    <property type="project" value="UniProtKB-SubCell"/>
</dbReference>
<dbReference type="PANTHER" id="PTHR30046">
    <property type="entry name" value="FLAGELLAR M-RING PROTEIN"/>
    <property type="match status" value="1"/>
</dbReference>
<dbReference type="Proteomes" id="UP000316770">
    <property type="component" value="Chromosome"/>
</dbReference>
<evidence type="ECO:0000256" key="4">
    <source>
        <dbReference type="SAM" id="Phobius"/>
    </source>
</evidence>
<dbReference type="Gene3D" id="3.30.300.30">
    <property type="match status" value="1"/>
</dbReference>
<dbReference type="PANTHER" id="PTHR30046:SF0">
    <property type="entry name" value="FLAGELLAR M-RING PROTEIN"/>
    <property type="match status" value="1"/>
</dbReference>
<dbReference type="InterPro" id="IPR013556">
    <property type="entry name" value="Flag_M-ring_C"/>
</dbReference>
<gene>
    <name evidence="7" type="ORF">Mal33_09480</name>
</gene>
<dbReference type="EMBL" id="CP036318">
    <property type="protein sequence ID" value="QDV54980.1"/>
    <property type="molecule type" value="Genomic_DNA"/>
</dbReference>
<keyword evidence="2 4" id="KW-0472">Membrane</keyword>
<dbReference type="InterPro" id="IPR045851">
    <property type="entry name" value="AMP-bd_C_sf"/>
</dbReference>
<evidence type="ECO:0000256" key="3">
    <source>
        <dbReference type="SAM" id="MobiDB-lite"/>
    </source>
</evidence>
<dbReference type="RefSeq" id="WP_145118156.1">
    <property type="nucleotide sequence ID" value="NZ_CP036292.1"/>
</dbReference>
<keyword evidence="7" id="KW-0966">Cell projection</keyword>
<reference evidence="7 8" key="1">
    <citation type="submission" date="2019-02" db="EMBL/GenBank/DDBJ databases">
        <title>Deep-cultivation of Planctomycetes and their phenomic and genomic characterization uncovers novel biology.</title>
        <authorList>
            <person name="Wiegand S."/>
            <person name="Jogler M."/>
            <person name="Boedeker C."/>
            <person name="Pinto D."/>
            <person name="Vollmers J."/>
            <person name="Rivas-Marin E."/>
            <person name="Kohn T."/>
            <person name="Peeters S.H."/>
            <person name="Heuer A."/>
            <person name="Rast P."/>
            <person name="Oberbeckmann S."/>
            <person name="Bunk B."/>
            <person name="Jeske O."/>
            <person name="Meyerdierks A."/>
            <person name="Storesund J.E."/>
            <person name="Kallscheuer N."/>
            <person name="Luecker S."/>
            <person name="Lage O.M."/>
            <person name="Pohl T."/>
            <person name="Merkel B.J."/>
            <person name="Hornburger P."/>
            <person name="Mueller R.-W."/>
            <person name="Bruemmer F."/>
            <person name="Labrenz M."/>
            <person name="Spormann A.M."/>
            <person name="Op den Camp H."/>
            <person name="Overmann J."/>
            <person name="Amann R."/>
            <person name="Jetten M.S.M."/>
            <person name="Mascher T."/>
            <person name="Medema M.H."/>
            <person name="Devos D.P."/>
            <person name="Kaster A.-K."/>
            <person name="Ovreas L."/>
            <person name="Rohde M."/>
            <person name="Galperin M.Y."/>
            <person name="Jogler C."/>
        </authorList>
    </citation>
    <scope>NUCLEOTIDE SEQUENCE [LARGE SCALE GENOMIC DNA]</scope>
    <source>
        <strain evidence="7 8">Mal33</strain>
    </source>
</reference>
<feature type="compositionally biased region" description="Basic and acidic residues" evidence="3">
    <location>
        <begin position="392"/>
        <end position="403"/>
    </location>
</feature>
<dbReference type="Pfam" id="PF01514">
    <property type="entry name" value="YscJ_FliF"/>
    <property type="match status" value="1"/>
</dbReference>
<feature type="compositionally biased region" description="Basic and acidic residues" evidence="3">
    <location>
        <begin position="317"/>
        <end position="335"/>
    </location>
</feature>
<evidence type="ECO:0000313" key="8">
    <source>
        <dbReference type="Proteomes" id="UP000316770"/>
    </source>
</evidence>
<dbReference type="InterPro" id="IPR006182">
    <property type="entry name" value="FliF_N_dom"/>
</dbReference>
<evidence type="ECO:0000313" key="7">
    <source>
        <dbReference type="EMBL" id="QDV54980.1"/>
    </source>
</evidence>
<feature type="domain" description="Flagellar M-ring N-terminal" evidence="5">
    <location>
        <begin position="82"/>
        <end position="218"/>
    </location>
</feature>
<dbReference type="OrthoDB" id="268872at2"/>
<evidence type="ECO:0000259" key="6">
    <source>
        <dbReference type="Pfam" id="PF08345"/>
    </source>
</evidence>
<keyword evidence="7" id="KW-0969">Cilium</keyword>
<dbReference type="InterPro" id="IPR043427">
    <property type="entry name" value="YscJ/FliF"/>
</dbReference>
<sequence>MNTFGTFWNQIRENFSAMPIQSRMIAGMLIAVIVIGVGLLLQSGGSESTQYLFGGRLLNDEDIRKAEIAFGNAELRDYEFVGSRIRVPSETRDVYLRALSDGNAIPLEEAAATQDALYNSSPFASNNLLEKRIMKGKEIDLSGRIMQFPEVRKASVFYDSQRQGFATKPKQSASIVIVPHGNEPLSPYTKKEIADLVRAAFAGMEASDVTVTDTNARAATEDPWIDENNPHYRTKRHYERAWETKIRHALAGYGSPRVVVDVELDPTMDSESTELKYDSNPATLREQSSSRLVESTRPQTGGTPGVASNAYGNQAARVEELANRSKETESSEQTEKVVGTTHTQTKLAGLRPIRASVVISLRGSYYDELWKSSWLTENPDKGPEDVPPLSPADRERLRSSTKEEITSAVTTIIPRLRAGDDRSPLVTVIDYPDLPSPDNLTPETTSRATAWLASSWQSIALVVLALVALLVARSALKAPPTAPVADFADGFGLEIPQLPVDELALQEEQANSVGAAPTLEVTGSNLRDELNSIVESNPDAAANVLRSWLSDVA</sequence>
<name>A0A518IPI5_9BACT</name>
<protein>
    <submittedName>
        <fullName evidence="7">Flagellar MS-ring protein</fullName>
    </submittedName>
</protein>
<keyword evidence="7" id="KW-0282">Flagellum</keyword>
<evidence type="ECO:0000256" key="1">
    <source>
        <dbReference type="ARBA" id="ARBA00004370"/>
    </source>
</evidence>
<feature type="compositionally biased region" description="Polar residues" evidence="3">
    <location>
        <begin position="280"/>
        <end position="301"/>
    </location>
</feature>
<evidence type="ECO:0000259" key="5">
    <source>
        <dbReference type="Pfam" id="PF01514"/>
    </source>
</evidence>
<keyword evidence="8" id="KW-1185">Reference proteome</keyword>
<organism evidence="7 8">
    <name type="scientific">Rosistilla oblonga</name>
    <dbReference type="NCBI Taxonomy" id="2527990"/>
    <lineage>
        <taxon>Bacteria</taxon>
        <taxon>Pseudomonadati</taxon>
        <taxon>Planctomycetota</taxon>
        <taxon>Planctomycetia</taxon>
        <taxon>Pirellulales</taxon>
        <taxon>Pirellulaceae</taxon>
        <taxon>Rosistilla</taxon>
    </lineage>
</organism>